<organism evidence="2 3">
    <name type="scientific">Cyanophage P-SS1</name>
    <dbReference type="NCBI Taxonomy" id="889957"/>
    <lineage>
        <taxon>Viruses</taxon>
        <taxon>Duplodnaviria</taxon>
        <taxon>Heunggongvirae</taxon>
        <taxon>Uroviricota</taxon>
        <taxon>Caudoviricetes</taxon>
        <taxon>Pantevenvirales</taxon>
        <taxon>Kyanoviridae</taxon>
        <taxon>Ronodorvirus</taxon>
        <taxon>Ronodorvirus ssm4</taxon>
    </lineage>
</organism>
<feature type="domain" description="Sm-like" evidence="1">
    <location>
        <begin position="19"/>
        <end position="103"/>
    </location>
</feature>
<proteinExistence type="predicted"/>
<dbReference type="Gene3D" id="2.30.30.100">
    <property type="match status" value="1"/>
</dbReference>
<evidence type="ECO:0000313" key="3">
    <source>
        <dbReference type="Proteomes" id="UP000502917"/>
    </source>
</evidence>
<dbReference type="EMBL" id="JF974306">
    <property type="protein sequence ID" value="AGF91474.1"/>
    <property type="molecule type" value="Genomic_DNA"/>
</dbReference>
<sequence>MLNSKMISYAKHEEEFYGVLKLVSGEEVLGKAVLTNEGNETLCFIQNPIAVQMVERELDGDRLARGIGFSKWMQLSDEDFYVIREKDILTISAMSKQCIFMYESYLKGESPDSRREKMEQDPNKHLGYLGSIDNARTLFEKIYKGK</sequence>
<dbReference type="InterPro" id="IPR032600">
    <property type="entry name" value="Sm-like_dom"/>
</dbReference>
<dbReference type="Pfam" id="PF16243">
    <property type="entry name" value="Sm_like"/>
    <property type="match status" value="1"/>
</dbReference>
<evidence type="ECO:0000313" key="2">
    <source>
        <dbReference type="EMBL" id="AGF91474.1"/>
    </source>
</evidence>
<accession>M1PRA6</accession>
<gene>
    <name evidence="2" type="ORF">CPYG_00180</name>
</gene>
<name>M1PRA6_9CAUD</name>
<dbReference type="Proteomes" id="UP000502917">
    <property type="component" value="Segment"/>
</dbReference>
<protein>
    <recommendedName>
        <fullName evidence="1">Sm-like domain-containing protein</fullName>
    </recommendedName>
</protein>
<reference evidence="2 3" key="1">
    <citation type="submission" date="2010-12" db="EMBL/GenBank/DDBJ databases">
        <title>The Genome Sequence of Cyanophage P-SS1.</title>
        <authorList>
            <consortium name="The Broad Institute Genome Sequencing Platform"/>
            <person name="Henn M.R."/>
            <person name="Sullivan M.S."/>
            <person name="Osburne M.S."/>
            <person name="Levin J."/>
            <person name="Malboeuf C."/>
            <person name="Casali M."/>
            <person name="Russ C."/>
            <person name="Lennon N."/>
            <person name="Chapman S.B."/>
            <person name="Erlich R."/>
            <person name="Young S.K."/>
            <person name="Yandava C."/>
            <person name="Zeng Q."/>
            <person name="Alvarado L."/>
            <person name="Anderson S."/>
            <person name="Berlin A."/>
            <person name="Chen Z."/>
            <person name="Freedman E."/>
            <person name="Gellesch M."/>
            <person name="Goldberg J."/>
            <person name="Green L."/>
            <person name="Griggs A."/>
            <person name="Gujja S."/>
            <person name="Heilman E.R."/>
            <person name="Heiman D."/>
            <person name="Hollinger A."/>
            <person name="Howarth C."/>
            <person name="Larson L."/>
            <person name="Mehta T."/>
            <person name="Pearson M."/>
            <person name="Roberts A."/>
            <person name="Ryan E."/>
            <person name="Saif S."/>
            <person name="Shea T."/>
            <person name="Shenoy N."/>
            <person name="Sisk P."/>
            <person name="Stolte C."/>
            <person name="Sykes S."/>
            <person name="White J."/>
            <person name="Yu Q."/>
            <person name="Coleman M.L."/>
            <person name="Huang K.H."/>
            <person name="Weigele P.R."/>
            <person name="DeFrancesco A.S."/>
            <person name="Kern S.E."/>
            <person name="Thompson L.R."/>
            <person name="Fu R."/>
            <person name="Hombeck B."/>
            <person name="Chisholm S.W."/>
            <person name="Haas B."/>
            <person name="Nusbaum C."/>
            <person name="Birren B."/>
        </authorList>
    </citation>
    <scope>NUCLEOTIDE SEQUENCE [LARGE SCALE GENOMIC DNA]</scope>
    <source>
        <strain evidence="2 3">P-SS1</strain>
    </source>
</reference>
<evidence type="ECO:0000259" key="1">
    <source>
        <dbReference type="Pfam" id="PF16243"/>
    </source>
</evidence>